<dbReference type="PROSITE" id="PS52016">
    <property type="entry name" value="TONB_DEPENDENT_REC_3"/>
    <property type="match status" value="1"/>
</dbReference>
<dbReference type="SUPFAM" id="SSF56935">
    <property type="entry name" value="Porins"/>
    <property type="match status" value="1"/>
</dbReference>
<dbReference type="InterPro" id="IPR036942">
    <property type="entry name" value="Beta-barrel_TonB_sf"/>
</dbReference>
<dbReference type="Gene3D" id="2.40.170.20">
    <property type="entry name" value="TonB-dependent receptor, beta-barrel domain"/>
    <property type="match status" value="1"/>
</dbReference>
<evidence type="ECO:0000256" key="2">
    <source>
        <dbReference type="ARBA" id="ARBA00022448"/>
    </source>
</evidence>
<organism evidence="8 9">
    <name type="scientific">Mucilaginibacter humi</name>
    <dbReference type="NCBI Taxonomy" id="2732510"/>
    <lineage>
        <taxon>Bacteria</taxon>
        <taxon>Pseudomonadati</taxon>
        <taxon>Bacteroidota</taxon>
        <taxon>Sphingobacteriia</taxon>
        <taxon>Sphingobacteriales</taxon>
        <taxon>Sphingobacteriaceae</taxon>
        <taxon>Mucilaginibacter</taxon>
    </lineage>
</organism>
<protein>
    <recommendedName>
        <fullName evidence="10">TonB-dependent receptor-like beta-barrel domain-containing protein</fullName>
    </recommendedName>
</protein>
<keyword evidence="4 7" id="KW-0812">Transmembrane</keyword>
<evidence type="ECO:0000256" key="7">
    <source>
        <dbReference type="PROSITE-ProRule" id="PRU01360"/>
    </source>
</evidence>
<comment type="caution">
    <text evidence="8">The sequence shown here is derived from an EMBL/GenBank/DDBJ whole genome shotgun (WGS) entry which is preliminary data.</text>
</comment>
<evidence type="ECO:0000256" key="3">
    <source>
        <dbReference type="ARBA" id="ARBA00022452"/>
    </source>
</evidence>
<proteinExistence type="inferred from homology"/>
<dbReference type="InterPro" id="IPR039426">
    <property type="entry name" value="TonB-dep_rcpt-like"/>
</dbReference>
<gene>
    <name evidence="8" type="ORF">HK413_06595</name>
</gene>
<evidence type="ECO:0000313" key="9">
    <source>
        <dbReference type="Proteomes" id="UP000566071"/>
    </source>
</evidence>
<accession>A0ABX1W0Z3</accession>
<keyword evidence="9" id="KW-1185">Reference proteome</keyword>
<comment type="similarity">
    <text evidence="7">Belongs to the TonB-dependent receptor family.</text>
</comment>
<evidence type="ECO:0008006" key="10">
    <source>
        <dbReference type="Google" id="ProtNLM"/>
    </source>
</evidence>
<keyword evidence="6 7" id="KW-0998">Cell outer membrane</keyword>
<dbReference type="RefSeq" id="WP_175269577.1">
    <property type="nucleotide sequence ID" value="NZ_JABFCR010000023.1"/>
</dbReference>
<evidence type="ECO:0000256" key="5">
    <source>
        <dbReference type="ARBA" id="ARBA00023136"/>
    </source>
</evidence>
<keyword evidence="5 7" id="KW-0472">Membrane</keyword>
<evidence type="ECO:0000313" key="8">
    <source>
        <dbReference type="EMBL" id="NNU33897.1"/>
    </source>
</evidence>
<evidence type="ECO:0000256" key="4">
    <source>
        <dbReference type="ARBA" id="ARBA00022692"/>
    </source>
</evidence>
<evidence type="ECO:0000256" key="1">
    <source>
        <dbReference type="ARBA" id="ARBA00004571"/>
    </source>
</evidence>
<name>A0ABX1W0Z3_9SPHI</name>
<comment type="subcellular location">
    <subcellularLocation>
        <location evidence="1 7">Cell outer membrane</location>
        <topology evidence="1 7">Multi-pass membrane protein</topology>
    </subcellularLocation>
</comment>
<dbReference type="Proteomes" id="UP000566071">
    <property type="component" value="Unassembled WGS sequence"/>
</dbReference>
<dbReference type="EMBL" id="JABFCR010000023">
    <property type="protein sequence ID" value="NNU33897.1"/>
    <property type="molecule type" value="Genomic_DNA"/>
</dbReference>
<evidence type="ECO:0000256" key="6">
    <source>
        <dbReference type="ARBA" id="ARBA00023237"/>
    </source>
</evidence>
<keyword evidence="2 7" id="KW-0813">Transport</keyword>
<sequence length="70" mass="7902">MFNLSAGTSIQYSGSHKLQLQLQVNNVFDKAYQSNLNRLKYFEYYSASPNGTSGIYNMGRNICVKAIVPF</sequence>
<keyword evidence="3 7" id="KW-1134">Transmembrane beta strand</keyword>
<reference evidence="8 9" key="1">
    <citation type="submission" date="2020-05" db="EMBL/GenBank/DDBJ databases">
        <authorList>
            <person name="Khan S.A."/>
            <person name="Jeon C.O."/>
            <person name="Chun B.H."/>
        </authorList>
    </citation>
    <scope>NUCLEOTIDE SEQUENCE [LARGE SCALE GENOMIC DNA]</scope>
    <source>
        <strain evidence="8 9">S1162</strain>
    </source>
</reference>